<gene>
    <name evidence="2" type="ORF">M3D93_15405</name>
</gene>
<protein>
    <submittedName>
        <fullName evidence="2">Uncharacterized protein</fullName>
    </submittedName>
</protein>
<evidence type="ECO:0000256" key="1">
    <source>
        <dbReference type="SAM" id="Coils"/>
    </source>
</evidence>
<dbReference type="AlphaFoldDB" id="A0AAW5QDS5"/>
<name>A0AAW5QDS5_9ACTN</name>
<organism evidence="2 3">
    <name type="scientific">Dietzia cinnamea</name>
    <dbReference type="NCBI Taxonomy" id="321318"/>
    <lineage>
        <taxon>Bacteria</taxon>
        <taxon>Bacillati</taxon>
        <taxon>Actinomycetota</taxon>
        <taxon>Actinomycetes</taxon>
        <taxon>Mycobacteriales</taxon>
        <taxon>Dietziaceae</taxon>
        <taxon>Dietzia</taxon>
    </lineage>
</organism>
<dbReference type="Proteomes" id="UP001206890">
    <property type="component" value="Unassembled WGS sequence"/>
</dbReference>
<dbReference type="EMBL" id="JALXTC010000106">
    <property type="protein sequence ID" value="MCT2119119.1"/>
    <property type="molecule type" value="Genomic_DNA"/>
</dbReference>
<feature type="coiled-coil region" evidence="1">
    <location>
        <begin position="22"/>
        <end position="70"/>
    </location>
</feature>
<proteinExistence type="predicted"/>
<accession>A0AAW5QDS5</accession>
<sequence>MENEFSTARKLASEMQASSLRVSNVYKQLETAEDRLRKLLAAPTSHDGEVKKASLKVGGLEDEANTIEAELAMQHKLLADAHSAFKSKSLRAKFAAPKAIASKLDEISTQLSTIISEADGDAGVQYVKQNQDRISSLDKMRDELASIVSGWVHQ</sequence>
<comment type="caution">
    <text evidence="2">The sequence shown here is derived from an EMBL/GenBank/DDBJ whole genome shotgun (WGS) entry which is preliminary data.</text>
</comment>
<keyword evidence="1" id="KW-0175">Coiled coil</keyword>
<evidence type="ECO:0000313" key="2">
    <source>
        <dbReference type="EMBL" id="MCT2119119.1"/>
    </source>
</evidence>
<evidence type="ECO:0000313" key="3">
    <source>
        <dbReference type="Proteomes" id="UP001206890"/>
    </source>
</evidence>
<dbReference type="RefSeq" id="WP_259825379.1">
    <property type="nucleotide sequence ID" value="NZ_JALXMA010000160.1"/>
</dbReference>
<reference evidence="2" key="1">
    <citation type="submission" date="2022-04" db="EMBL/GenBank/DDBJ databases">
        <title>Human microbiome associated bacterial genomes.</title>
        <authorList>
            <person name="Sandstrom S."/>
            <person name="Salamzade R."/>
            <person name="Kalan L.R."/>
        </authorList>
    </citation>
    <scope>NUCLEOTIDE SEQUENCE</scope>
    <source>
        <strain evidence="2">P3-SID1762</strain>
    </source>
</reference>